<dbReference type="EMBL" id="DSKY01000012">
    <property type="protein sequence ID" value="HDY58798.1"/>
    <property type="molecule type" value="Genomic_DNA"/>
</dbReference>
<dbReference type="AlphaFoldDB" id="A0A7V0Z540"/>
<organism evidence="1">
    <name type="scientific">candidate division WOR-3 bacterium</name>
    <dbReference type="NCBI Taxonomy" id="2052148"/>
    <lineage>
        <taxon>Bacteria</taxon>
        <taxon>Bacteria division WOR-3</taxon>
    </lineage>
</organism>
<comment type="caution">
    <text evidence="1">The sequence shown here is derived from an EMBL/GenBank/DDBJ whole genome shotgun (WGS) entry which is preliminary data.</text>
</comment>
<sequence>MLLILFFFTIQNGQANGSIRYFDKKVHDLNNIEFYITNYGKIGDCCFWPKFSGQNYIYGAGIWFGAIDTITKDTMVTVGYGPYGGESEFAPGLNNQP</sequence>
<proteinExistence type="predicted"/>
<protein>
    <submittedName>
        <fullName evidence="1">Uncharacterized protein</fullName>
    </submittedName>
</protein>
<name>A0A7V0Z540_UNCW3</name>
<evidence type="ECO:0000313" key="1">
    <source>
        <dbReference type="EMBL" id="HDY58798.1"/>
    </source>
</evidence>
<gene>
    <name evidence="1" type="ORF">ENP86_04510</name>
</gene>
<accession>A0A7V0Z540</accession>
<reference evidence="1" key="1">
    <citation type="journal article" date="2020" name="mSystems">
        <title>Genome- and Community-Level Interaction Insights into Carbon Utilization and Element Cycling Functions of Hydrothermarchaeota in Hydrothermal Sediment.</title>
        <authorList>
            <person name="Zhou Z."/>
            <person name="Liu Y."/>
            <person name="Xu W."/>
            <person name="Pan J."/>
            <person name="Luo Z.H."/>
            <person name="Li M."/>
        </authorList>
    </citation>
    <scope>NUCLEOTIDE SEQUENCE [LARGE SCALE GENOMIC DNA]</scope>
    <source>
        <strain evidence="1">SpSt-258</strain>
    </source>
</reference>